<gene>
    <name evidence="3" type="ORF">DT076_09860</name>
</gene>
<dbReference type="Pfam" id="PF04607">
    <property type="entry name" value="RelA_SpoT"/>
    <property type="match status" value="1"/>
</dbReference>
<keyword evidence="3" id="KW-0418">Kinase</keyword>
<evidence type="ECO:0000256" key="1">
    <source>
        <dbReference type="SAM" id="MobiDB-lite"/>
    </source>
</evidence>
<reference evidence="3 4" key="1">
    <citation type="submission" date="2018-07" db="EMBL/GenBank/DDBJ databases">
        <title>Desertimonas flava gen. nov. sp. nov.</title>
        <authorList>
            <person name="Liu S."/>
        </authorList>
    </citation>
    <scope>NUCLEOTIDE SEQUENCE [LARGE SCALE GENOMIC DNA]</scope>
    <source>
        <strain evidence="3 4">16Sb5-5</strain>
    </source>
</reference>
<comment type="caution">
    <text evidence="3">The sequence shown here is derived from an EMBL/GenBank/DDBJ whole genome shotgun (WGS) entry which is preliminary data.</text>
</comment>
<keyword evidence="3" id="KW-0808">Transferase</keyword>
<name>A0A367YXJ7_9ACTN</name>
<protein>
    <submittedName>
        <fullName evidence="3">GTP pyrophosphokinase family protein</fullName>
    </submittedName>
</protein>
<accession>A0A367YXJ7</accession>
<dbReference type="AlphaFoldDB" id="A0A367YXJ7"/>
<dbReference type="PANTHER" id="PTHR47837">
    <property type="entry name" value="GTP PYROPHOSPHOKINASE YJBM"/>
    <property type="match status" value="1"/>
</dbReference>
<sequence>MTGIDDTVGTDADPASALDRAEDALGSDHALVERLGAQQKQFNDFMLGYKFAIDEVVTKIHILREDFNNTHDYNPIEHVNSRLKTPESILRKVHRKQHPVDVDSIRENILDIAGVRVTCCFLSDIYTVRDLVVSQDDLEVIDERDYISKPKPNGYQSLHLIMEVPVYRAREVSRVPVEIQIRTIAMDFWASLEHKIYYKYGGEVPAGLVADLSQAAAAANSLDLKMEELHRQVRGGAEPDDTVDARDRHPLAPPADLLAQYTRAVGRPPHSPESPLR</sequence>
<dbReference type="EMBL" id="QOUI01000005">
    <property type="protein sequence ID" value="RCK69732.1"/>
    <property type="molecule type" value="Genomic_DNA"/>
</dbReference>
<feature type="domain" description="RelA/SpoT" evidence="2">
    <location>
        <begin position="81"/>
        <end position="204"/>
    </location>
</feature>
<organism evidence="3 4">
    <name type="scientific">Desertihabitans brevis</name>
    <dbReference type="NCBI Taxonomy" id="2268447"/>
    <lineage>
        <taxon>Bacteria</taxon>
        <taxon>Bacillati</taxon>
        <taxon>Actinomycetota</taxon>
        <taxon>Actinomycetes</taxon>
        <taxon>Propionibacteriales</taxon>
        <taxon>Propionibacteriaceae</taxon>
        <taxon>Desertihabitans</taxon>
    </lineage>
</organism>
<dbReference type="Proteomes" id="UP000252770">
    <property type="component" value="Unassembled WGS sequence"/>
</dbReference>
<dbReference type="SUPFAM" id="SSF81301">
    <property type="entry name" value="Nucleotidyltransferase"/>
    <property type="match status" value="1"/>
</dbReference>
<evidence type="ECO:0000313" key="3">
    <source>
        <dbReference type="EMBL" id="RCK69732.1"/>
    </source>
</evidence>
<dbReference type="GO" id="GO:0015969">
    <property type="term" value="P:guanosine tetraphosphate metabolic process"/>
    <property type="evidence" value="ECO:0007669"/>
    <property type="project" value="InterPro"/>
</dbReference>
<dbReference type="PANTHER" id="PTHR47837:SF2">
    <property type="entry name" value="GTP PYROPHOSPHOKINASE YWAC"/>
    <property type="match status" value="1"/>
</dbReference>
<proteinExistence type="predicted"/>
<dbReference type="Gene3D" id="1.10.287.860">
    <property type="entry name" value="Nucleotidyltransferase"/>
    <property type="match status" value="1"/>
</dbReference>
<dbReference type="InterPro" id="IPR052366">
    <property type="entry name" value="GTP_Pyrophosphokinase"/>
</dbReference>
<dbReference type="InterPro" id="IPR043519">
    <property type="entry name" value="NT_sf"/>
</dbReference>
<evidence type="ECO:0000259" key="2">
    <source>
        <dbReference type="SMART" id="SM00954"/>
    </source>
</evidence>
<evidence type="ECO:0000313" key="4">
    <source>
        <dbReference type="Proteomes" id="UP000252770"/>
    </source>
</evidence>
<keyword evidence="4" id="KW-1185">Reference proteome</keyword>
<dbReference type="RefSeq" id="WP_114126492.1">
    <property type="nucleotide sequence ID" value="NZ_QOUI01000005.1"/>
</dbReference>
<feature type="region of interest" description="Disordered" evidence="1">
    <location>
        <begin position="257"/>
        <end position="277"/>
    </location>
</feature>
<dbReference type="InterPro" id="IPR007685">
    <property type="entry name" value="RelA_SpoT"/>
</dbReference>
<dbReference type="CDD" id="cd05399">
    <property type="entry name" value="NT_Rel-Spo_like"/>
    <property type="match status" value="1"/>
</dbReference>
<dbReference type="Gene3D" id="3.30.460.10">
    <property type="entry name" value="Beta Polymerase, domain 2"/>
    <property type="match status" value="1"/>
</dbReference>
<dbReference type="GO" id="GO:0016301">
    <property type="term" value="F:kinase activity"/>
    <property type="evidence" value="ECO:0007669"/>
    <property type="project" value="UniProtKB-KW"/>
</dbReference>
<dbReference type="SMART" id="SM00954">
    <property type="entry name" value="RelA_SpoT"/>
    <property type="match status" value="1"/>
</dbReference>